<feature type="region of interest" description="Disordered" evidence="1">
    <location>
        <begin position="229"/>
        <end position="322"/>
    </location>
</feature>
<feature type="compositionally biased region" description="Polar residues" evidence="1">
    <location>
        <begin position="664"/>
        <end position="679"/>
    </location>
</feature>
<dbReference type="eggNOG" id="ENOG502QVYW">
    <property type="taxonomic scope" value="Eukaryota"/>
</dbReference>
<dbReference type="PANTHER" id="PTHR38371">
    <property type="entry name" value="RHO GTPASE-ACTIVATING PROTEIN"/>
    <property type="match status" value="1"/>
</dbReference>
<feature type="compositionally biased region" description="Basic and acidic residues" evidence="1">
    <location>
        <begin position="165"/>
        <end position="175"/>
    </location>
</feature>
<feature type="compositionally biased region" description="Basic and acidic residues" evidence="1">
    <location>
        <begin position="17"/>
        <end position="28"/>
    </location>
</feature>
<reference evidence="2 3" key="1">
    <citation type="submission" date="2012-08" db="EMBL/GenBank/DDBJ databases">
        <title>Oryza genome evolution.</title>
        <authorList>
            <person name="Wing R.A."/>
        </authorList>
    </citation>
    <scope>NUCLEOTIDE SEQUENCE</scope>
</reference>
<feature type="region of interest" description="Disordered" evidence="1">
    <location>
        <begin position="1"/>
        <end position="125"/>
    </location>
</feature>
<accession>A0A0D9W9S1</accession>
<dbReference type="STRING" id="77586.A0A0D9W9S1"/>
<dbReference type="PANTHER" id="PTHR38371:SF1">
    <property type="entry name" value="RHO GTPASE-ACTIVATING PROTEIN"/>
    <property type="match status" value="1"/>
</dbReference>
<feature type="region of interest" description="Disordered" evidence="1">
    <location>
        <begin position="657"/>
        <end position="699"/>
    </location>
</feature>
<reference evidence="2" key="3">
    <citation type="submission" date="2015-04" db="UniProtKB">
        <authorList>
            <consortium name="EnsemblPlants"/>
        </authorList>
    </citation>
    <scope>IDENTIFICATION</scope>
</reference>
<feature type="compositionally biased region" description="Basic and acidic residues" evidence="1">
    <location>
        <begin position="386"/>
        <end position="400"/>
    </location>
</feature>
<dbReference type="AlphaFoldDB" id="A0A0D9W9S1"/>
<feature type="compositionally biased region" description="Polar residues" evidence="1">
    <location>
        <begin position="468"/>
        <end position="483"/>
    </location>
</feature>
<dbReference type="EnsemblPlants" id="LPERR04G21550.1">
    <property type="protein sequence ID" value="LPERR04G21550.1"/>
    <property type="gene ID" value="LPERR04G21550"/>
</dbReference>
<evidence type="ECO:0000256" key="1">
    <source>
        <dbReference type="SAM" id="MobiDB-lite"/>
    </source>
</evidence>
<feature type="compositionally biased region" description="Basic and acidic residues" evidence="1">
    <location>
        <begin position="59"/>
        <end position="69"/>
    </location>
</feature>
<reference evidence="3" key="2">
    <citation type="submission" date="2013-12" db="EMBL/GenBank/DDBJ databases">
        <authorList>
            <person name="Yu Y."/>
            <person name="Lee S."/>
            <person name="de Baynast K."/>
            <person name="Wissotski M."/>
            <person name="Liu L."/>
            <person name="Talag J."/>
            <person name="Goicoechea J."/>
            <person name="Angelova A."/>
            <person name="Jetty R."/>
            <person name="Kudrna D."/>
            <person name="Golser W."/>
            <person name="Rivera L."/>
            <person name="Zhang J."/>
            <person name="Wing R."/>
        </authorList>
    </citation>
    <scope>NUCLEOTIDE SEQUENCE</scope>
</reference>
<feature type="compositionally biased region" description="Acidic residues" evidence="1">
    <location>
        <begin position="292"/>
        <end position="301"/>
    </location>
</feature>
<feature type="compositionally biased region" description="Pro residues" evidence="1">
    <location>
        <begin position="261"/>
        <end position="271"/>
    </location>
</feature>
<proteinExistence type="predicted"/>
<keyword evidence="3" id="KW-1185">Reference proteome</keyword>
<evidence type="ECO:0000313" key="2">
    <source>
        <dbReference type="EnsemblPlants" id="LPERR04G21550.1"/>
    </source>
</evidence>
<feature type="region of interest" description="Disordered" evidence="1">
    <location>
        <begin position="605"/>
        <end position="625"/>
    </location>
</feature>
<protein>
    <submittedName>
        <fullName evidence="2">Uncharacterized protein</fullName>
    </submittedName>
</protein>
<feature type="region of interest" description="Disordered" evidence="1">
    <location>
        <begin position="460"/>
        <end position="483"/>
    </location>
</feature>
<dbReference type="Proteomes" id="UP000032180">
    <property type="component" value="Chromosome 4"/>
</dbReference>
<name>A0A0D9W9S1_9ORYZ</name>
<dbReference type="Gramene" id="LPERR04G21550.1">
    <property type="protein sequence ID" value="LPERR04G21550.1"/>
    <property type="gene ID" value="LPERR04G21550"/>
</dbReference>
<evidence type="ECO:0000313" key="3">
    <source>
        <dbReference type="Proteomes" id="UP000032180"/>
    </source>
</evidence>
<dbReference type="HOGENOM" id="CLU_432399_0_0_1"/>
<feature type="compositionally biased region" description="Basic and acidic residues" evidence="1">
    <location>
        <begin position="84"/>
        <end position="103"/>
    </location>
</feature>
<feature type="region of interest" description="Disordered" evidence="1">
    <location>
        <begin position="378"/>
        <end position="406"/>
    </location>
</feature>
<sequence length="699" mass="77099">MDITAPSFSLGSEFDEPDPHGGSDRYEAPEAGAYTAPDAPSFSLGIDYECDGDGGGGGNREDEQRRYEAPDAPSFSLGIDYDGDEPHLPERARREEQRRHYEAPDAPSFSLGIDSDDDGGDEHHLTDGIHREEEQHWRYEAPDAPSFSLGIDYGDDEPRLPNGGHLEEQAKHYEAPDAPSFSLGLDDEDDDLVIGGSHRKQARPQVTPLARTSLGIVEDDDDDDFVLAGAQQQQRRHEALVPDPVPPPSETSRFKRLRRGPAPPSQAPKPAPVATDESPVVTSKATLGDVGSWEDEIENFTDEERSRNDMPPSGGSCITSSNSKFSLMTRGVIMCPSTSKSKVFTHKPNYPASKSLEESCSKKLLPRIKLSPMRKIHLLDSDTDSDDNKGKPNLQQKDKSQANAAACNSETGMTDSWATPALDEFCNEYFKSVKDPKPSQRKEGSGFCGPKVMHSNYSVSENGGHFPHQSTPNGATLENDSTNSQPPAAHYYFHHDPLVRESVHQRLKHFVPLGVDSNRGDDQSTPNGAILENGLTNSHPPAVHYYFHHDPLVRELVHQRLKHFVPLGVDSNRGDDQDGTGNLRYRSQLDRSAADNDRWVTPNRRTSVSTEVGKRRVNTSGMSGSGHWFTGEDGKKVYVCKNGEELTGRAAYRQYTKESGKGFRQSNKKMSAVTKGSSSRGKKATPKVKQEKGTRKRKR</sequence>
<feature type="compositionally biased region" description="Polar residues" evidence="1">
    <location>
        <begin position="1"/>
        <end position="10"/>
    </location>
</feature>
<feature type="region of interest" description="Disordered" evidence="1">
    <location>
        <begin position="147"/>
        <end position="211"/>
    </location>
</feature>
<organism evidence="2 3">
    <name type="scientific">Leersia perrieri</name>
    <dbReference type="NCBI Taxonomy" id="77586"/>
    <lineage>
        <taxon>Eukaryota</taxon>
        <taxon>Viridiplantae</taxon>
        <taxon>Streptophyta</taxon>
        <taxon>Embryophyta</taxon>
        <taxon>Tracheophyta</taxon>
        <taxon>Spermatophyta</taxon>
        <taxon>Magnoliopsida</taxon>
        <taxon>Liliopsida</taxon>
        <taxon>Poales</taxon>
        <taxon>Poaceae</taxon>
        <taxon>BOP clade</taxon>
        <taxon>Oryzoideae</taxon>
        <taxon>Oryzeae</taxon>
        <taxon>Oryzinae</taxon>
        <taxon>Leersia</taxon>
    </lineage>
</organism>